<dbReference type="Gene3D" id="2.60.40.2540">
    <property type="match status" value="1"/>
</dbReference>
<evidence type="ECO:0000256" key="4">
    <source>
        <dbReference type="SAM" id="MobiDB-lite"/>
    </source>
</evidence>
<keyword evidence="7" id="KW-1185">Reference proteome</keyword>
<dbReference type="AlphaFoldDB" id="A0A840UH31"/>
<sequence>MAKSFRRSLAHRVTALGASIVLPLMAVPALASSYGAGIENSQWYLTESVFECSLVHEVPGFGRAVFRHRAGEQLTFYLESETPVMRPGRGRLIVEAPAWRPGIPPQPVGLVSVDGGKRVVSLENRQAMQVVQGLLDGMRPTLTRASRYDNQPVRVQVSNINFAGSYAGYRECLTGLLPVNYDQIRRSRIPFASGSTSLSDADREKLDDIASFILADPTIERVFVDGHSDRIGSRIDNRALSEERANAVAEYLRFRGIGDDLLIVRAHGDQYPVSRRPADNRRATIRLQRQGERPEFQQASGPGSDTSG</sequence>
<comment type="caution">
    <text evidence="6">The sequence shown here is derived from an EMBL/GenBank/DDBJ whole genome shotgun (WGS) entry which is preliminary data.</text>
</comment>
<dbReference type="PANTHER" id="PTHR30329">
    <property type="entry name" value="STATOR ELEMENT OF FLAGELLAR MOTOR COMPLEX"/>
    <property type="match status" value="1"/>
</dbReference>
<dbReference type="PRINTS" id="PR01023">
    <property type="entry name" value="NAFLGMOTY"/>
</dbReference>
<evidence type="ECO:0000313" key="6">
    <source>
        <dbReference type="EMBL" id="MBB5322840.1"/>
    </source>
</evidence>
<dbReference type="GO" id="GO:0009279">
    <property type="term" value="C:cell outer membrane"/>
    <property type="evidence" value="ECO:0007669"/>
    <property type="project" value="UniProtKB-SubCell"/>
</dbReference>
<organism evidence="6 7">
    <name type="scientific">Marinobacter oulmenensis</name>
    <dbReference type="NCBI Taxonomy" id="643747"/>
    <lineage>
        <taxon>Bacteria</taxon>
        <taxon>Pseudomonadati</taxon>
        <taxon>Pseudomonadota</taxon>
        <taxon>Gammaproteobacteria</taxon>
        <taxon>Pseudomonadales</taxon>
        <taxon>Marinobacteraceae</taxon>
        <taxon>Marinobacter</taxon>
    </lineage>
</organism>
<evidence type="ECO:0000313" key="7">
    <source>
        <dbReference type="Proteomes" id="UP000591735"/>
    </source>
</evidence>
<dbReference type="SUPFAM" id="SSF103088">
    <property type="entry name" value="OmpA-like"/>
    <property type="match status" value="1"/>
</dbReference>
<evidence type="ECO:0000256" key="1">
    <source>
        <dbReference type="ARBA" id="ARBA00004442"/>
    </source>
</evidence>
<dbReference type="Proteomes" id="UP000591735">
    <property type="component" value="Unassembled WGS sequence"/>
</dbReference>
<dbReference type="PRINTS" id="PR01021">
    <property type="entry name" value="OMPADOMAIN"/>
</dbReference>
<dbReference type="InterPro" id="IPR050330">
    <property type="entry name" value="Bact_OuterMem_StrucFunc"/>
</dbReference>
<dbReference type="InterPro" id="IPR006664">
    <property type="entry name" value="OMP_bac"/>
</dbReference>
<dbReference type="Pfam" id="PF18393">
    <property type="entry name" value="MotY_N"/>
    <property type="match status" value="1"/>
</dbReference>
<dbReference type="EMBL" id="JACHFE010000012">
    <property type="protein sequence ID" value="MBB5322840.1"/>
    <property type="molecule type" value="Genomic_DNA"/>
</dbReference>
<evidence type="ECO:0000256" key="3">
    <source>
        <dbReference type="PROSITE-ProRule" id="PRU00473"/>
    </source>
</evidence>
<feature type="compositionally biased region" description="Polar residues" evidence="4">
    <location>
        <begin position="297"/>
        <end position="308"/>
    </location>
</feature>
<dbReference type="CDD" id="cd07185">
    <property type="entry name" value="OmpA_C-like"/>
    <property type="match status" value="1"/>
</dbReference>
<protein>
    <submittedName>
        <fullName evidence="6">Outer membrane protein OmpA-like peptidoglycan-associated protein</fullName>
    </submittedName>
</protein>
<dbReference type="Pfam" id="PF00691">
    <property type="entry name" value="OmpA"/>
    <property type="match status" value="1"/>
</dbReference>
<keyword evidence="2 3" id="KW-0472">Membrane</keyword>
<feature type="region of interest" description="Disordered" evidence="4">
    <location>
        <begin position="287"/>
        <end position="308"/>
    </location>
</feature>
<reference evidence="6 7" key="1">
    <citation type="submission" date="2020-08" db="EMBL/GenBank/DDBJ databases">
        <title>Genomic Encyclopedia of Type Strains, Phase IV (KMG-IV): sequencing the most valuable type-strain genomes for metagenomic binning, comparative biology and taxonomic classification.</title>
        <authorList>
            <person name="Goeker M."/>
        </authorList>
    </citation>
    <scope>NUCLEOTIDE SEQUENCE [LARGE SCALE GENOMIC DNA]</scope>
    <source>
        <strain evidence="6 7">DSM 22359</strain>
    </source>
</reference>
<evidence type="ECO:0000259" key="5">
    <source>
        <dbReference type="PROSITE" id="PS51123"/>
    </source>
</evidence>
<comment type="subcellular location">
    <subcellularLocation>
        <location evidence="1">Cell outer membrane</location>
    </subcellularLocation>
</comment>
<dbReference type="InterPro" id="IPR041544">
    <property type="entry name" value="MotY_N"/>
</dbReference>
<dbReference type="PANTHER" id="PTHR30329:SF17">
    <property type="entry name" value="LIPOPROTEIN YFIB-RELATED"/>
    <property type="match status" value="1"/>
</dbReference>
<dbReference type="InterPro" id="IPR006665">
    <property type="entry name" value="OmpA-like"/>
</dbReference>
<proteinExistence type="predicted"/>
<evidence type="ECO:0000256" key="2">
    <source>
        <dbReference type="ARBA" id="ARBA00023136"/>
    </source>
</evidence>
<dbReference type="Gene3D" id="3.30.1330.60">
    <property type="entry name" value="OmpA-like domain"/>
    <property type="match status" value="1"/>
</dbReference>
<dbReference type="PROSITE" id="PS51123">
    <property type="entry name" value="OMPA_2"/>
    <property type="match status" value="1"/>
</dbReference>
<dbReference type="InterPro" id="IPR036737">
    <property type="entry name" value="OmpA-like_sf"/>
</dbReference>
<gene>
    <name evidence="6" type="ORF">HNR38_003357</name>
</gene>
<dbReference type="RefSeq" id="WP_183706462.1">
    <property type="nucleotide sequence ID" value="NZ_JACHFE010000012.1"/>
</dbReference>
<name>A0A840UH31_9GAMM</name>
<accession>A0A840UH31</accession>
<feature type="domain" description="OmpA-like" evidence="5">
    <location>
        <begin position="178"/>
        <end position="291"/>
    </location>
</feature>